<dbReference type="Proteomes" id="UP000291469">
    <property type="component" value="Chromosome"/>
</dbReference>
<evidence type="ECO:0000259" key="2">
    <source>
        <dbReference type="Pfam" id="PF14332"/>
    </source>
</evidence>
<evidence type="ECO:0000313" key="3">
    <source>
        <dbReference type="EMBL" id="QBI20249.1"/>
    </source>
</evidence>
<feature type="compositionally biased region" description="Basic and acidic residues" evidence="1">
    <location>
        <begin position="333"/>
        <end position="346"/>
    </location>
</feature>
<dbReference type="InterPro" id="IPR025497">
    <property type="entry name" value="PatA-like_N"/>
</dbReference>
<dbReference type="RefSeq" id="WP_131155246.1">
    <property type="nucleotide sequence ID" value="NZ_CP036402.1"/>
</dbReference>
<evidence type="ECO:0000313" key="4">
    <source>
        <dbReference type="Proteomes" id="UP000291469"/>
    </source>
</evidence>
<feature type="compositionally biased region" description="Gly residues" evidence="1">
    <location>
        <begin position="275"/>
        <end position="287"/>
    </location>
</feature>
<evidence type="ECO:0000256" key="1">
    <source>
        <dbReference type="SAM" id="MobiDB-lite"/>
    </source>
</evidence>
<dbReference type="AlphaFoldDB" id="A0A411YGE6"/>
<organism evidence="3 4">
    <name type="scientific">Egibacter rhizosphaerae</name>
    <dbReference type="NCBI Taxonomy" id="1670831"/>
    <lineage>
        <taxon>Bacteria</taxon>
        <taxon>Bacillati</taxon>
        <taxon>Actinomycetota</taxon>
        <taxon>Nitriliruptoria</taxon>
        <taxon>Egibacterales</taxon>
        <taxon>Egibacteraceae</taxon>
        <taxon>Egibacter</taxon>
    </lineage>
</organism>
<dbReference type="OrthoDB" id="9803995at2"/>
<keyword evidence="4" id="KW-1185">Reference proteome</keyword>
<dbReference type="PANTHER" id="PTHR36304:SF4">
    <property type="entry name" value="DUF4388 DOMAIN-CONTAINING PROTEIN"/>
    <property type="match status" value="1"/>
</dbReference>
<proteinExistence type="predicted"/>
<accession>A0A411YGE6</accession>
<gene>
    <name evidence="3" type="ORF">ER308_12195</name>
</gene>
<dbReference type="Pfam" id="PF14332">
    <property type="entry name" value="DUF4388"/>
    <property type="match status" value="1"/>
</dbReference>
<dbReference type="SUPFAM" id="SSF160246">
    <property type="entry name" value="EspE N-terminal domain-like"/>
    <property type="match status" value="1"/>
</dbReference>
<dbReference type="KEGG" id="erz:ER308_12195"/>
<feature type="domain" description="PatA-like N-terminal" evidence="2">
    <location>
        <begin position="6"/>
        <end position="161"/>
    </location>
</feature>
<feature type="region of interest" description="Disordered" evidence="1">
    <location>
        <begin position="239"/>
        <end position="355"/>
    </location>
</feature>
<reference evidence="3 4" key="1">
    <citation type="submission" date="2019-01" db="EMBL/GenBank/DDBJ databases">
        <title>Egibacter rhizosphaerae EGI 80759T.</title>
        <authorList>
            <person name="Chen D.-D."/>
            <person name="Tian Y."/>
            <person name="Jiao J.-Y."/>
            <person name="Zhang X.-T."/>
            <person name="Zhang Y.-G."/>
            <person name="Zhang Y."/>
            <person name="Xiao M."/>
            <person name="Shu W.-S."/>
            <person name="Li W.-J."/>
        </authorList>
    </citation>
    <scope>NUCLEOTIDE SEQUENCE [LARGE SCALE GENOMIC DNA]</scope>
    <source>
        <strain evidence="3 4">EGI 80759</strain>
    </source>
</reference>
<dbReference type="InterPro" id="IPR037257">
    <property type="entry name" value="T2SS_E_N_sf"/>
</dbReference>
<protein>
    <submittedName>
        <fullName evidence="3">DUF4388 domain-containing protein</fullName>
    </submittedName>
</protein>
<feature type="compositionally biased region" description="Low complexity" evidence="1">
    <location>
        <begin position="259"/>
        <end position="274"/>
    </location>
</feature>
<dbReference type="PANTHER" id="PTHR36304">
    <property type="entry name" value="DOMAIN GTPASE-ACTIVATING PROTEIN, PUTATIVE-RELATED-RELATED"/>
    <property type="match status" value="1"/>
</dbReference>
<sequence length="355" mass="37679">MDARAGDLAGRGADQLLRDLAARRATGRLTLGSDAHTARVWMRDGAVLTASAPEARARLGDRLTGAGLLTQHQLDDALAMQRGLRERRRLGELLVEQGHIDRRTLREYVVDQITDSVSALLAWREGWWAFDPGVETHEDMALDTSVENLLMEATRRCEEWQVIRDALGSLDSVVDFVPRESGAELALTPDEWSLLTRIDGSATVAEIAEEAGYGQVETARIVYGLVTAGVVQVVDRGDADTQAGAPGERAAGGAGGGDAAAAGDAAGGDAAAGETGVGEAGSQGGRPEGAPDRERLLAEFAGLDDPPARGAPPPSGTRNPTGDPARQARRSPPRRDERSEGDDRRGGLFGRRRRR</sequence>
<dbReference type="EMBL" id="CP036402">
    <property type="protein sequence ID" value="QBI20249.1"/>
    <property type="molecule type" value="Genomic_DNA"/>
</dbReference>
<name>A0A411YGE6_9ACTN</name>